<dbReference type="AlphaFoldDB" id="A0A183DNK5"/>
<dbReference type="Proteomes" id="UP000271098">
    <property type="component" value="Unassembled WGS sequence"/>
</dbReference>
<dbReference type="WBParaSite" id="GPUH_0001030901-mRNA-1">
    <property type="protein sequence ID" value="GPUH_0001030901-mRNA-1"/>
    <property type="gene ID" value="GPUH_0001030901"/>
</dbReference>
<evidence type="ECO:0000313" key="1">
    <source>
        <dbReference type="EMBL" id="VDN17250.1"/>
    </source>
</evidence>
<evidence type="ECO:0000313" key="2">
    <source>
        <dbReference type="Proteomes" id="UP000271098"/>
    </source>
</evidence>
<accession>A0A183DNK5</accession>
<proteinExistence type="predicted"/>
<sequence>MEGQNFFVGLLICLHFSCNLFQLLRKIILASSPRKCNSFRLQRLARHSSSSSSSNQPYQVYFICPHIQQSQRFL</sequence>
<reference evidence="1 2" key="2">
    <citation type="submission" date="2018-11" db="EMBL/GenBank/DDBJ databases">
        <authorList>
            <consortium name="Pathogen Informatics"/>
        </authorList>
    </citation>
    <scope>NUCLEOTIDE SEQUENCE [LARGE SCALE GENOMIC DNA]</scope>
</reference>
<reference evidence="3" key="1">
    <citation type="submission" date="2016-06" db="UniProtKB">
        <authorList>
            <consortium name="WormBaseParasite"/>
        </authorList>
    </citation>
    <scope>IDENTIFICATION</scope>
</reference>
<organism evidence="3">
    <name type="scientific">Gongylonema pulchrum</name>
    <dbReference type="NCBI Taxonomy" id="637853"/>
    <lineage>
        <taxon>Eukaryota</taxon>
        <taxon>Metazoa</taxon>
        <taxon>Ecdysozoa</taxon>
        <taxon>Nematoda</taxon>
        <taxon>Chromadorea</taxon>
        <taxon>Rhabditida</taxon>
        <taxon>Spirurina</taxon>
        <taxon>Spiruromorpha</taxon>
        <taxon>Spiruroidea</taxon>
        <taxon>Gongylonematidae</taxon>
        <taxon>Gongylonema</taxon>
    </lineage>
</organism>
<dbReference type="EMBL" id="UYRT01077917">
    <property type="protein sequence ID" value="VDN17250.1"/>
    <property type="molecule type" value="Genomic_DNA"/>
</dbReference>
<gene>
    <name evidence="1" type="ORF">GPUH_LOCUS10296</name>
</gene>
<protein>
    <submittedName>
        <fullName evidence="3">Secreted protein</fullName>
    </submittedName>
</protein>
<evidence type="ECO:0000313" key="3">
    <source>
        <dbReference type="WBParaSite" id="GPUH_0001030901-mRNA-1"/>
    </source>
</evidence>
<name>A0A183DNK5_9BILA</name>
<keyword evidence="2" id="KW-1185">Reference proteome</keyword>